<evidence type="ECO:0000313" key="4">
    <source>
        <dbReference type="Proteomes" id="UP000053433"/>
    </source>
</evidence>
<protein>
    <submittedName>
        <fullName evidence="1">Uncharacterized protein</fullName>
    </submittedName>
</protein>
<accession>A0A0W7TNU8</accession>
<evidence type="ECO:0000313" key="3">
    <source>
        <dbReference type="Proteomes" id="UP000032483"/>
    </source>
</evidence>
<sequence>MKSELDYSILQKNVNALASCEAEDFFTEISPHLRDHFIIPLLRGKSVSIGDLDFSQFDESDIDDLQDGAEQLADMLQRIQRTAEKAISVPSAAKTLVPFL</sequence>
<dbReference type="GeneID" id="42857870"/>
<proteinExistence type="predicted"/>
<dbReference type="RefSeq" id="WP_050006114.1">
    <property type="nucleotide sequence ID" value="NZ_CAUBPW010000011.1"/>
</dbReference>
<gene>
    <name evidence="2" type="ORF">ASJ35_13345</name>
    <name evidence="1" type="ORF">TQ39_15010</name>
</gene>
<organism evidence="1 3">
    <name type="scientific">Ruthenibacterium lactatiformans</name>
    <dbReference type="NCBI Taxonomy" id="1550024"/>
    <lineage>
        <taxon>Bacteria</taxon>
        <taxon>Bacillati</taxon>
        <taxon>Bacillota</taxon>
        <taxon>Clostridia</taxon>
        <taxon>Eubacteriales</taxon>
        <taxon>Oscillospiraceae</taxon>
        <taxon>Ruthenibacterium</taxon>
    </lineage>
</organism>
<reference evidence="2 4" key="2">
    <citation type="submission" date="2015-10" db="EMBL/GenBank/DDBJ databases">
        <title>A novel member of the family Ruminococcaceae isolated from human faeces.</title>
        <authorList>
            <person name="Shkoporov A.N."/>
            <person name="Chaplin A.V."/>
            <person name="Motuzova O.V."/>
            <person name="Kafarskaia L.I."/>
            <person name="Efimov B.A."/>
        </authorList>
    </citation>
    <scope>NUCLEOTIDE SEQUENCE [LARGE SCALE GENOMIC DNA]</scope>
    <source>
        <strain evidence="2 4">668</strain>
    </source>
</reference>
<dbReference type="EMBL" id="LMUA01000020">
    <property type="protein sequence ID" value="KUE75499.1"/>
    <property type="molecule type" value="Genomic_DNA"/>
</dbReference>
<accession>A0A0D8IWD3</accession>
<dbReference type="Proteomes" id="UP000032483">
    <property type="component" value="Unassembled WGS sequence"/>
</dbReference>
<comment type="caution">
    <text evidence="1">The sequence shown here is derived from an EMBL/GenBank/DDBJ whole genome shotgun (WGS) entry which is preliminary data.</text>
</comment>
<name>A0A0D8IWD3_9FIRM</name>
<dbReference type="AlphaFoldDB" id="A0A0D8IWD3"/>
<dbReference type="Proteomes" id="UP000053433">
    <property type="component" value="Unassembled WGS sequence"/>
</dbReference>
<keyword evidence="3" id="KW-1185">Reference proteome</keyword>
<reference evidence="1" key="1">
    <citation type="submission" date="2015-02" db="EMBL/GenBank/DDBJ databases">
        <title>A novel member of the family Ruminococcaceae isolated from human feces.</title>
        <authorList>
            <person name="Shkoporov A.N."/>
            <person name="Chaplin A.V."/>
            <person name="Motuzova O.V."/>
            <person name="Kafarskaia L.I."/>
            <person name="Khokhlova E.V."/>
            <person name="Efimov B.A."/>
        </authorList>
    </citation>
    <scope>NUCLEOTIDE SEQUENCE [LARGE SCALE GENOMIC DNA]</scope>
    <source>
        <strain evidence="1">585-1</strain>
    </source>
</reference>
<evidence type="ECO:0000313" key="2">
    <source>
        <dbReference type="EMBL" id="KUE75499.1"/>
    </source>
</evidence>
<dbReference type="EMBL" id="JXXK01000026">
    <property type="protein sequence ID" value="KJF38997.1"/>
    <property type="molecule type" value="Genomic_DNA"/>
</dbReference>
<evidence type="ECO:0000313" key="1">
    <source>
        <dbReference type="EMBL" id="KJF38997.1"/>
    </source>
</evidence>